<dbReference type="Proteomes" id="UP000091914">
    <property type="component" value="Unassembled WGS sequence"/>
</dbReference>
<dbReference type="RefSeq" id="WP_064878496.1">
    <property type="nucleotide sequence ID" value="NZ_LZSX01000027.1"/>
</dbReference>
<accession>A0A1A0VTS5</accession>
<name>A0A1A0VTS5_9MYCO</name>
<comment type="caution">
    <text evidence="1">The sequence shown here is derived from an EMBL/GenBank/DDBJ whole genome shotgun (WGS) entry which is preliminary data.</text>
</comment>
<dbReference type="AlphaFoldDB" id="A0A1A0VTS5"/>
<proteinExistence type="predicted"/>
<organism evidence="1 2">
    <name type="scientific">Mycobacterium colombiense</name>
    <dbReference type="NCBI Taxonomy" id="339268"/>
    <lineage>
        <taxon>Bacteria</taxon>
        <taxon>Bacillati</taxon>
        <taxon>Actinomycetota</taxon>
        <taxon>Actinomycetes</taxon>
        <taxon>Mycobacteriales</taxon>
        <taxon>Mycobacteriaceae</taxon>
        <taxon>Mycobacterium</taxon>
        <taxon>Mycobacterium avium complex (MAC)</taxon>
    </lineage>
</organism>
<reference evidence="1 2" key="1">
    <citation type="submission" date="2016-06" db="EMBL/GenBank/DDBJ databases">
        <authorList>
            <person name="Kjaerup R.B."/>
            <person name="Dalgaard T.S."/>
            <person name="Juul-Madsen H.R."/>
        </authorList>
    </citation>
    <scope>NUCLEOTIDE SEQUENCE [LARGE SCALE GENOMIC DNA]</scope>
    <source>
        <strain evidence="1 2">852002-51834_SCH5396731</strain>
    </source>
</reference>
<sequence length="59" mass="6577">MKLRVAGALGHSWPLYHSVGQPDTFLERFTVPSWTESERLEYDTDGVTTALGIPSPMMP</sequence>
<evidence type="ECO:0000313" key="1">
    <source>
        <dbReference type="EMBL" id="OBB86609.1"/>
    </source>
</evidence>
<dbReference type="OrthoDB" id="9775268at2"/>
<dbReference type="EMBL" id="LZSX01000027">
    <property type="protein sequence ID" value="OBB86609.1"/>
    <property type="molecule type" value="Genomic_DNA"/>
</dbReference>
<protein>
    <submittedName>
        <fullName evidence="1">Uncharacterized protein</fullName>
    </submittedName>
</protein>
<gene>
    <name evidence="1" type="ORF">A5760_04245</name>
</gene>
<evidence type="ECO:0000313" key="2">
    <source>
        <dbReference type="Proteomes" id="UP000091914"/>
    </source>
</evidence>